<name>A0A147HY12_9SPHN</name>
<dbReference type="STRING" id="33051.SB4_02885"/>
<organism evidence="1 2">
    <name type="scientific">Sphingomonas sanguinis</name>
    <dbReference type="NCBI Taxonomy" id="33051"/>
    <lineage>
        <taxon>Bacteria</taxon>
        <taxon>Pseudomonadati</taxon>
        <taxon>Pseudomonadota</taxon>
        <taxon>Alphaproteobacteria</taxon>
        <taxon>Sphingomonadales</taxon>
        <taxon>Sphingomonadaceae</taxon>
        <taxon>Sphingomonas</taxon>
    </lineage>
</organism>
<reference evidence="1 2" key="1">
    <citation type="journal article" date="2016" name="Front. Microbiol.">
        <title>Genomic Resource of Rice Seed Associated Bacteria.</title>
        <authorList>
            <person name="Midha S."/>
            <person name="Bansal K."/>
            <person name="Sharma S."/>
            <person name="Kumar N."/>
            <person name="Patil P.P."/>
            <person name="Chaudhry V."/>
            <person name="Patil P.B."/>
        </authorList>
    </citation>
    <scope>NUCLEOTIDE SEQUENCE [LARGE SCALE GENOMIC DNA]</scope>
    <source>
        <strain evidence="1 2">NS319</strain>
    </source>
</reference>
<proteinExistence type="predicted"/>
<protein>
    <recommendedName>
        <fullName evidence="3">DUF2336 domain-containing protein</fullName>
    </recommendedName>
</protein>
<sequence>MAVEPDPFQASEWQGAALSARVAAARARAVARRDGALADLGQADDVRLTERIRFEVTTRLRTLVETVARDLLRQVERLTPDGDGASPMPPPGTVFERMRQAGCLSDAGLMTELVAQVRQALLAEGLPIDSMAGDAPSLLIRLTEAPDRIVAAAARGVLVAEGRVRTAGLEGEGVALPAEQHHRLVWTIAAMLRQGGDTARDKVLAQAAERVLAAHEAGDRPLAATLKLAAAIDARAAELPELLVESLSDRQLGLFIALLTHACGIDVDLVREIVLEPEGDRLWLVLRALDMDRATIARVGWALCEADGRRDVEGFADAVEAIMAVSPEDARQAIASLRLPRAFREAMERLEGFARR</sequence>
<evidence type="ECO:0000313" key="2">
    <source>
        <dbReference type="Proteomes" id="UP000072867"/>
    </source>
</evidence>
<comment type="caution">
    <text evidence="1">The sequence shown here is derived from an EMBL/GenBank/DDBJ whole genome shotgun (WGS) entry which is preliminary data.</text>
</comment>
<accession>A0A147HY12</accession>
<evidence type="ECO:0000313" key="1">
    <source>
        <dbReference type="EMBL" id="KTT69844.1"/>
    </source>
</evidence>
<dbReference type="InterPro" id="IPR019285">
    <property type="entry name" value="DUF2336"/>
</dbReference>
<dbReference type="EMBL" id="LDTD01000060">
    <property type="protein sequence ID" value="KTT69844.1"/>
    <property type="molecule type" value="Genomic_DNA"/>
</dbReference>
<evidence type="ECO:0008006" key="3">
    <source>
        <dbReference type="Google" id="ProtNLM"/>
    </source>
</evidence>
<gene>
    <name evidence="1" type="ORF">NS319_09340</name>
</gene>
<dbReference type="Pfam" id="PF10098">
    <property type="entry name" value="DUF2336"/>
    <property type="match status" value="1"/>
</dbReference>
<dbReference type="PATRIC" id="fig|33051.3.peg.3036"/>
<dbReference type="RefSeq" id="WP_058733374.1">
    <property type="nucleotide sequence ID" value="NZ_LDTD01000060.1"/>
</dbReference>
<dbReference type="Proteomes" id="UP000072867">
    <property type="component" value="Unassembled WGS sequence"/>
</dbReference>
<dbReference type="AlphaFoldDB" id="A0A147HY12"/>